<proteinExistence type="predicted"/>
<name>A0A061QTY5_9CHLO</name>
<dbReference type="EMBL" id="GBEZ01023766">
    <property type="protein sequence ID" value="JAC63148.1"/>
    <property type="molecule type" value="Transcribed_RNA"/>
</dbReference>
<organism evidence="1">
    <name type="scientific">Tetraselmis sp. GSL018</name>
    <dbReference type="NCBI Taxonomy" id="582737"/>
    <lineage>
        <taxon>Eukaryota</taxon>
        <taxon>Viridiplantae</taxon>
        <taxon>Chlorophyta</taxon>
        <taxon>core chlorophytes</taxon>
        <taxon>Chlorodendrophyceae</taxon>
        <taxon>Chlorodendrales</taxon>
        <taxon>Chlorodendraceae</taxon>
        <taxon>Tetraselmis</taxon>
    </lineage>
</organism>
<reference evidence="1" key="1">
    <citation type="submission" date="2014-05" db="EMBL/GenBank/DDBJ databases">
        <title>The transcriptome of the halophilic microalga Tetraselmis sp. GSL018 isolated from the Great Salt Lake, Utah.</title>
        <authorList>
            <person name="Jinkerson R.E."/>
            <person name="D'Adamo S."/>
            <person name="Posewitz M.C."/>
        </authorList>
    </citation>
    <scope>NUCLEOTIDE SEQUENCE</scope>
    <source>
        <strain evidence="1">GSL018</strain>
    </source>
</reference>
<gene>
    <name evidence="1" type="ORF">TSPGSL018_21358</name>
</gene>
<dbReference type="AlphaFoldDB" id="A0A061QTY5"/>
<sequence length="135" mass="15850">MPGQFSLLLNIYTRKSLQIQNTIRLQTTQREMEEGTSETKEVLPEYTYLVSGKKTRLRFNKEGSQNRLRKFREIRREKSMRAVIRRKLPEARVCGILCSLLRLLQRRRSSFMQAKNASIIICSVRVCSTNNLSPR</sequence>
<accession>A0A061QTY5</accession>
<evidence type="ECO:0000313" key="1">
    <source>
        <dbReference type="EMBL" id="JAC63148.1"/>
    </source>
</evidence>
<protein>
    <submittedName>
        <fullName evidence="1">Uncharacterized protein</fullName>
    </submittedName>
</protein>